<dbReference type="Gene3D" id="2.40.100.10">
    <property type="entry name" value="Cyclophilin-like"/>
    <property type="match status" value="1"/>
</dbReference>
<dbReference type="InterPro" id="IPR001179">
    <property type="entry name" value="PPIase_FKBP_dom"/>
</dbReference>
<comment type="caution">
    <text evidence="13">The sequence shown here is derived from an EMBL/GenBank/DDBJ whole genome shotgun (WGS) entry which is preliminary data.</text>
</comment>
<evidence type="ECO:0000256" key="8">
    <source>
        <dbReference type="PROSITE-ProRule" id="PRU00339"/>
    </source>
</evidence>
<proteinExistence type="predicted"/>
<dbReference type="SUPFAM" id="SSF48452">
    <property type="entry name" value="TPR-like"/>
    <property type="match status" value="1"/>
</dbReference>
<feature type="repeat" description="TPR" evidence="8">
    <location>
        <begin position="211"/>
        <end position="244"/>
    </location>
</feature>
<dbReference type="PROSITE" id="PS50005">
    <property type="entry name" value="TPR"/>
    <property type="match status" value="1"/>
</dbReference>
<dbReference type="GO" id="GO:0003755">
    <property type="term" value="F:peptidyl-prolyl cis-trans isomerase activity"/>
    <property type="evidence" value="ECO:0007669"/>
    <property type="project" value="UniProtKB-KW"/>
</dbReference>
<evidence type="ECO:0000259" key="11">
    <source>
        <dbReference type="PROSITE" id="PS50181"/>
    </source>
</evidence>
<accession>A0A0V0R6V5</accession>
<organism evidence="13 14">
    <name type="scientific">Pseudocohnilembus persalinus</name>
    <name type="common">Ciliate</name>
    <dbReference type="NCBI Taxonomy" id="266149"/>
    <lineage>
        <taxon>Eukaryota</taxon>
        <taxon>Sar</taxon>
        <taxon>Alveolata</taxon>
        <taxon>Ciliophora</taxon>
        <taxon>Intramacronucleata</taxon>
        <taxon>Oligohymenophorea</taxon>
        <taxon>Scuticociliatia</taxon>
        <taxon>Philasterida</taxon>
        <taxon>Pseudocohnilembidae</taxon>
        <taxon>Pseudocohnilembus</taxon>
    </lineage>
</organism>
<comment type="catalytic activity">
    <reaction evidence="1 7">
        <text>[protein]-peptidylproline (omega=180) = [protein]-peptidylproline (omega=0)</text>
        <dbReference type="Rhea" id="RHEA:16237"/>
        <dbReference type="Rhea" id="RHEA-COMP:10747"/>
        <dbReference type="Rhea" id="RHEA-COMP:10748"/>
        <dbReference type="ChEBI" id="CHEBI:83833"/>
        <dbReference type="ChEBI" id="CHEBI:83834"/>
        <dbReference type="EC" id="5.2.1.8"/>
    </reaction>
</comment>
<dbReference type="SUPFAM" id="SSF50891">
    <property type="entry name" value="Cyclophilin-like"/>
    <property type="match status" value="1"/>
</dbReference>
<evidence type="ECO:0000256" key="7">
    <source>
        <dbReference type="PROSITE-ProRule" id="PRU00277"/>
    </source>
</evidence>
<dbReference type="Pfam" id="PF00254">
    <property type="entry name" value="FKBP_C"/>
    <property type="match status" value="1"/>
</dbReference>
<dbReference type="PROSITE" id="PS50181">
    <property type="entry name" value="FBOX"/>
    <property type="match status" value="1"/>
</dbReference>
<evidence type="ECO:0000259" key="9">
    <source>
        <dbReference type="PROSITE" id="PS50059"/>
    </source>
</evidence>
<dbReference type="InterPro" id="IPR050754">
    <property type="entry name" value="FKBP4/5/8-like"/>
</dbReference>
<dbReference type="Gene3D" id="1.25.40.10">
    <property type="entry name" value="Tetratricopeptide repeat domain"/>
    <property type="match status" value="1"/>
</dbReference>
<dbReference type="PANTHER" id="PTHR46512:SF9">
    <property type="entry name" value="PEPTIDYLPROLYL ISOMERASE"/>
    <property type="match status" value="1"/>
</dbReference>
<dbReference type="InParanoid" id="A0A0V0R6V5"/>
<keyword evidence="3" id="KW-0677">Repeat</keyword>
<evidence type="ECO:0000259" key="12">
    <source>
        <dbReference type="PROSITE" id="PS51087"/>
    </source>
</evidence>
<dbReference type="Gene3D" id="2.60.40.1470">
    <property type="entry name" value="ApaG domain"/>
    <property type="match status" value="1"/>
</dbReference>
<dbReference type="InterPro" id="IPR019734">
    <property type="entry name" value="TPR_rpt"/>
</dbReference>
<dbReference type="PROSITE" id="PS50072">
    <property type="entry name" value="CSA_PPIASE_2"/>
    <property type="match status" value="1"/>
</dbReference>
<dbReference type="Gene3D" id="3.10.50.40">
    <property type="match status" value="1"/>
</dbReference>
<evidence type="ECO:0000313" key="13">
    <source>
        <dbReference type="EMBL" id="KRX10096.1"/>
    </source>
</evidence>
<keyword evidence="5 7" id="KW-0697">Rotamase</keyword>
<dbReference type="InterPro" id="IPR007474">
    <property type="entry name" value="ApaG_domain"/>
</dbReference>
<name>A0A0V0R6V5_PSEPJ</name>
<dbReference type="SUPFAM" id="SSF110069">
    <property type="entry name" value="ApaG-like"/>
    <property type="match status" value="1"/>
</dbReference>
<dbReference type="SMART" id="SM00028">
    <property type="entry name" value="TPR"/>
    <property type="match status" value="3"/>
</dbReference>
<dbReference type="InterPro" id="IPR029000">
    <property type="entry name" value="Cyclophilin-like_dom_sf"/>
</dbReference>
<reference evidence="13 14" key="1">
    <citation type="journal article" date="2015" name="Sci. Rep.">
        <title>Genome of the facultative scuticociliatosis pathogen Pseudocohnilembus persalinus provides insight into its virulence through horizontal gene transfer.</title>
        <authorList>
            <person name="Xiong J."/>
            <person name="Wang G."/>
            <person name="Cheng J."/>
            <person name="Tian M."/>
            <person name="Pan X."/>
            <person name="Warren A."/>
            <person name="Jiang C."/>
            <person name="Yuan D."/>
            <person name="Miao W."/>
        </authorList>
    </citation>
    <scope>NUCLEOTIDE SEQUENCE [LARGE SCALE GENOMIC DNA]</scope>
    <source>
        <strain evidence="13">36N120E</strain>
    </source>
</reference>
<dbReference type="PRINTS" id="PR00153">
    <property type="entry name" value="CSAPPISMRASE"/>
</dbReference>
<dbReference type="InterPro" id="IPR046357">
    <property type="entry name" value="PPIase_dom_sf"/>
</dbReference>
<dbReference type="OrthoDB" id="1902587at2759"/>
<dbReference type="GO" id="GO:0006457">
    <property type="term" value="P:protein folding"/>
    <property type="evidence" value="ECO:0007669"/>
    <property type="project" value="InterPro"/>
</dbReference>
<dbReference type="FunFam" id="2.40.100.10:FF:000025">
    <property type="entry name" value="Peptidyl-prolyl cis-trans isomerase CYP19-2"/>
    <property type="match status" value="1"/>
</dbReference>
<dbReference type="PANTHER" id="PTHR46512">
    <property type="entry name" value="PEPTIDYLPROLYL ISOMERASE"/>
    <property type="match status" value="1"/>
</dbReference>
<dbReference type="SUPFAM" id="SSF54534">
    <property type="entry name" value="FKBP-like"/>
    <property type="match status" value="1"/>
</dbReference>
<dbReference type="Pfam" id="PF00160">
    <property type="entry name" value="Pro_isomerase"/>
    <property type="match status" value="1"/>
</dbReference>
<evidence type="ECO:0000256" key="5">
    <source>
        <dbReference type="ARBA" id="ARBA00023110"/>
    </source>
</evidence>
<keyword evidence="4 8" id="KW-0802">TPR repeat</keyword>
<evidence type="ECO:0000256" key="6">
    <source>
        <dbReference type="ARBA" id="ARBA00023235"/>
    </source>
</evidence>
<gene>
    <name evidence="13" type="ORF">PPERSA_08499</name>
</gene>
<dbReference type="InterPro" id="IPR002130">
    <property type="entry name" value="Cyclophilin-type_PPIase_dom"/>
</dbReference>
<dbReference type="EMBL" id="LDAU01000040">
    <property type="protein sequence ID" value="KRX10096.1"/>
    <property type="molecule type" value="Genomic_DNA"/>
</dbReference>
<evidence type="ECO:0000313" key="14">
    <source>
        <dbReference type="Proteomes" id="UP000054937"/>
    </source>
</evidence>
<dbReference type="Proteomes" id="UP000054937">
    <property type="component" value="Unassembled WGS sequence"/>
</dbReference>
<evidence type="ECO:0000256" key="3">
    <source>
        <dbReference type="ARBA" id="ARBA00022737"/>
    </source>
</evidence>
<dbReference type="PROSITE" id="PS51087">
    <property type="entry name" value="APAG"/>
    <property type="match status" value="1"/>
</dbReference>
<evidence type="ECO:0000256" key="2">
    <source>
        <dbReference type="ARBA" id="ARBA00013194"/>
    </source>
</evidence>
<evidence type="ECO:0000259" key="10">
    <source>
        <dbReference type="PROSITE" id="PS50072"/>
    </source>
</evidence>
<keyword evidence="6 7" id="KW-0413">Isomerase</keyword>
<evidence type="ECO:0000256" key="1">
    <source>
        <dbReference type="ARBA" id="ARBA00000971"/>
    </source>
</evidence>
<dbReference type="PROSITE" id="PS50059">
    <property type="entry name" value="FKBP_PPIASE"/>
    <property type="match status" value="1"/>
</dbReference>
<dbReference type="InterPro" id="IPR036767">
    <property type="entry name" value="ApaG_sf"/>
</dbReference>
<keyword evidence="14" id="KW-1185">Reference proteome</keyword>
<feature type="domain" description="ApaG" evidence="12">
    <location>
        <begin position="745"/>
        <end position="873"/>
    </location>
</feature>
<dbReference type="Pfam" id="PF04379">
    <property type="entry name" value="DUF525"/>
    <property type="match status" value="1"/>
</dbReference>
<dbReference type="AlphaFoldDB" id="A0A0V0R6V5"/>
<dbReference type="InterPro" id="IPR020892">
    <property type="entry name" value="Cyclophilin-type_PPIase_CS"/>
</dbReference>
<evidence type="ECO:0000256" key="4">
    <source>
        <dbReference type="ARBA" id="ARBA00022803"/>
    </source>
</evidence>
<dbReference type="InterPro" id="IPR001810">
    <property type="entry name" value="F-box_dom"/>
</dbReference>
<dbReference type="EC" id="5.2.1.8" evidence="2 7"/>
<dbReference type="FunFam" id="3.10.50.40:FF:000006">
    <property type="entry name" value="Peptidyl-prolyl cis-trans isomerase"/>
    <property type="match status" value="1"/>
</dbReference>
<dbReference type="InterPro" id="IPR011990">
    <property type="entry name" value="TPR-like_helical_dom_sf"/>
</dbReference>
<protein>
    <recommendedName>
        <fullName evidence="2 7">peptidylprolyl isomerase</fullName>
        <ecNumber evidence="2 7">5.2.1.8</ecNumber>
    </recommendedName>
</protein>
<feature type="domain" description="F-box" evidence="11">
    <location>
        <begin position="464"/>
        <end position="513"/>
    </location>
</feature>
<feature type="domain" description="PPIase cyclophilin-type" evidence="10">
    <location>
        <begin position="302"/>
        <end position="455"/>
    </location>
</feature>
<sequence>MAEFVNITEDGGVQKKILQEGQGDSTPANGNNIQVTYIGTLEDGTQFDSNTDKENAFEFKVGVGQVIKGWDLGMVTMKKGERALFKLSSEYAYGASGSPPKIPPNATLIFEVEMLDWFMNKGDYPESERFEFAAKCKQEGNNFYKNKELQQAQDKYTEGIEWLETMYDNSKAMEDQRIIRNNLAAVHLAQGNANGAINQTSKILEAEPENQKALFRRGQAYRMTKNYEAAKTDLKLLYKLDPKNNACISELQAVQKALKAQQEKEKSTFSGLFKNSMYTDKPDPKITKIVDNPSSPSNPKVFMDIKIGESDSERVEIELYKNVVPKTAENFQYLIENKFKNCIFHRNIKNFMIQGGDYENANGTGGQSKFGEKFEDENFNVLHKKRGQLSMANAGPNTNGSQFFMLYTQTPHLDGKHVVFGEITKNIEILDKLEAVETDAGDKPKQDIVIVDCGLVGRNMMKNGGGIMKMPKNLLLYFVEFLNIKDFLYLCLTNKQFYTELFKDEQGIIWKNFAIKYYILNKNIKLPAYFNNEIYVKKQDQTIYKQLVKYCLCKYTEYKQIIDNNLQNKLKIDLQEYQENLLQHFERVVKIVTDFYGKKELLEKIGKADESFNIPLDYFIFLSIYDLNKIQTDYEEIGFLGGLSFYDFSSQTYAKTKIAYKNNLILHQIGKISENFGVYIDVDNFLKEETNESIFIKFDYEPNVSFVHVYSNTFDEFIKQIKNYELNPYDNYLDVMDTTHFPDSDKTTKGIRVRVCCKYMPGLGESFQKFFYIYQIRISDDGIEEGKQYKLISRYWKIKQMGQEEIVQGEGVIGKYPIMYKGCNDFIYASCNQLQCQTGSMEGHFIFKNIHDLSDEIKVEIPQFQLALKQQERVFYIDFEKNEKIQVYPPIVLIDEE</sequence>
<dbReference type="PROSITE" id="PS00170">
    <property type="entry name" value="CSA_PPIASE_1"/>
    <property type="match status" value="1"/>
</dbReference>
<feature type="domain" description="PPIase FKBP-type" evidence="9">
    <location>
        <begin position="30"/>
        <end position="118"/>
    </location>
</feature>